<dbReference type="InterPro" id="IPR026935">
    <property type="entry name" value="BtrH_N"/>
</dbReference>
<evidence type="ECO:0000259" key="1">
    <source>
        <dbReference type="Pfam" id="PF14399"/>
    </source>
</evidence>
<protein>
    <submittedName>
        <fullName evidence="3">BtrH N-terminal domain-containing protein</fullName>
    </submittedName>
</protein>
<feature type="domain" description="DUF4872" evidence="2">
    <location>
        <begin position="154"/>
        <end position="325"/>
    </location>
</feature>
<gene>
    <name evidence="3" type="ORF">ACFQS8_13175</name>
</gene>
<proteinExistence type="predicted"/>
<keyword evidence="4" id="KW-1185">Reference proteome</keyword>
<dbReference type="RefSeq" id="WP_382168120.1">
    <property type="nucleotide sequence ID" value="NZ_JBHTBR010000005.1"/>
</dbReference>
<dbReference type="InterPro" id="IPR032369">
    <property type="entry name" value="DUF4872"/>
</dbReference>
<evidence type="ECO:0000259" key="2">
    <source>
        <dbReference type="Pfam" id="PF16169"/>
    </source>
</evidence>
<evidence type="ECO:0000313" key="4">
    <source>
        <dbReference type="Proteomes" id="UP001596492"/>
    </source>
</evidence>
<accession>A0ABW2INS2</accession>
<name>A0ABW2INS2_9PROT</name>
<evidence type="ECO:0000313" key="3">
    <source>
        <dbReference type="EMBL" id="MFC7292577.1"/>
    </source>
</evidence>
<reference evidence="4" key="1">
    <citation type="journal article" date="2019" name="Int. J. Syst. Evol. Microbiol.">
        <title>The Global Catalogue of Microorganisms (GCM) 10K type strain sequencing project: providing services to taxonomists for standard genome sequencing and annotation.</title>
        <authorList>
            <consortium name="The Broad Institute Genomics Platform"/>
            <consortium name="The Broad Institute Genome Sequencing Center for Infectious Disease"/>
            <person name="Wu L."/>
            <person name="Ma J."/>
        </authorList>
    </citation>
    <scope>NUCLEOTIDE SEQUENCE [LARGE SCALE GENOMIC DNA]</scope>
    <source>
        <strain evidence="4">CCUG 51308</strain>
    </source>
</reference>
<dbReference type="Pfam" id="PF14399">
    <property type="entry name" value="BtrH_N"/>
    <property type="match status" value="1"/>
</dbReference>
<dbReference type="EMBL" id="JBHTBR010000005">
    <property type="protein sequence ID" value="MFC7292577.1"/>
    <property type="molecule type" value="Genomic_DNA"/>
</dbReference>
<dbReference type="Pfam" id="PF16169">
    <property type="entry name" value="DUF4872"/>
    <property type="match status" value="1"/>
</dbReference>
<comment type="caution">
    <text evidence="3">The sequence shown here is derived from an EMBL/GenBank/DDBJ whole genome shotgun (WGS) entry which is preliminary data.</text>
</comment>
<organism evidence="3 4">
    <name type="scientific">Hirschia litorea</name>
    <dbReference type="NCBI Taxonomy" id="1199156"/>
    <lineage>
        <taxon>Bacteria</taxon>
        <taxon>Pseudomonadati</taxon>
        <taxon>Pseudomonadota</taxon>
        <taxon>Alphaproteobacteria</taxon>
        <taxon>Hyphomonadales</taxon>
        <taxon>Hyphomonadaceae</taxon>
        <taxon>Hirschia</taxon>
    </lineage>
</organism>
<dbReference type="Proteomes" id="UP001596492">
    <property type="component" value="Unassembled WGS sequence"/>
</dbReference>
<feature type="domain" description="Butirosin biosynthesis protein H N-terminal" evidence="1">
    <location>
        <begin position="11"/>
        <end position="142"/>
    </location>
</feature>
<sequence>MTQFVHRQSAHCESGVVSNLVTAAGLPLSEPMAFGLSSSLIFAYLPMVKMAGMPLIAYRMLPGSIMKGSARAMKAQWDEQTFSNADEGMAALDRALERGQPVGLQTSIYWLPYVPEDMRFHFNAHNLVVSHKEGDTYVVSDPVFPELKRTDAASLKKARFVKGVMAPKGRMYQLLQAPQDIDYAKAIPAAIERNRKLMKAPMVPMVGTKGIRYMGRQIQKLAKNPSKSEYLKQYLGHIVRMQEEIGTGGAGFRFIYAAFLKESAELLNSKLLAEAGDAMTDAGDEWRRFALNATKMCRGRKDMDADALYGLLDVCATKEQGVWDMLKGVKTAI</sequence>